<dbReference type="EMBL" id="QPFP01000012">
    <property type="protein sequence ID" value="TEB33566.1"/>
    <property type="molecule type" value="Genomic_DNA"/>
</dbReference>
<sequence length="446" mass="51749">MVHLQLRAMWGLPTADSVPRDPSPDVITKFNNDFDANMNIMEHLNEGRPFLIDPKLVQLNPVEMIKEGGRVENALAKVEESFLDYTRATIARFGLGTWGPDLRQTPYSRFNNTNRAIAVETLKQALVTGAYKAIFPKLNGRYASNTGLIIQIFDHFVFHVYRNRYRAEIKKPGSAKKVRKRGQAYKSRERLKKAREKFLRDNGFPPRYIRLIVNEAMSEDELDVGEVTADGDPVYIVKNVLWRSARFEKFIRKLDERRLSDSARWPGRRTSERVRRVPPLEERKEGQFKRLPESFPIEGYDPEFYNDLAPALRARCTFPEVIFPRNMDDLFKKQGDELLSSKELNPLRRRAVMKPYLYIRRSDLNDEDEENAASDLAAYFGDDDERQDEEWLDDEDAIMEDNDGEASTVSGSAALGGNDEQYPDEDDESEVRRKRQRFEEEMTMAQ</sequence>
<feature type="compositionally biased region" description="Acidic residues" evidence="1">
    <location>
        <begin position="381"/>
        <end position="404"/>
    </location>
</feature>
<proteinExistence type="predicted"/>
<evidence type="ECO:0000313" key="3">
    <source>
        <dbReference type="Proteomes" id="UP000298030"/>
    </source>
</evidence>
<feature type="region of interest" description="Disordered" evidence="1">
    <location>
        <begin position="377"/>
        <end position="446"/>
    </location>
</feature>
<dbReference type="AlphaFoldDB" id="A0A4Y7THB8"/>
<dbReference type="Proteomes" id="UP000298030">
    <property type="component" value="Unassembled WGS sequence"/>
</dbReference>
<organism evidence="2 3">
    <name type="scientific">Coprinellus micaceus</name>
    <name type="common">Glistening ink-cap mushroom</name>
    <name type="synonym">Coprinus micaceus</name>
    <dbReference type="NCBI Taxonomy" id="71717"/>
    <lineage>
        <taxon>Eukaryota</taxon>
        <taxon>Fungi</taxon>
        <taxon>Dikarya</taxon>
        <taxon>Basidiomycota</taxon>
        <taxon>Agaricomycotina</taxon>
        <taxon>Agaricomycetes</taxon>
        <taxon>Agaricomycetidae</taxon>
        <taxon>Agaricales</taxon>
        <taxon>Agaricineae</taxon>
        <taxon>Psathyrellaceae</taxon>
        <taxon>Coprinellus</taxon>
    </lineage>
</organism>
<reference evidence="2 3" key="1">
    <citation type="journal article" date="2019" name="Nat. Ecol. Evol.">
        <title>Megaphylogeny resolves global patterns of mushroom evolution.</title>
        <authorList>
            <person name="Varga T."/>
            <person name="Krizsan K."/>
            <person name="Foldi C."/>
            <person name="Dima B."/>
            <person name="Sanchez-Garcia M."/>
            <person name="Sanchez-Ramirez S."/>
            <person name="Szollosi G.J."/>
            <person name="Szarkandi J.G."/>
            <person name="Papp V."/>
            <person name="Albert L."/>
            <person name="Andreopoulos W."/>
            <person name="Angelini C."/>
            <person name="Antonin V."/>
            <person name="Barry K.W."/>
            <person name="Bougher N.L."/>
            <person name="Buchanan P."/>
            <person name="Buyck B."/>
            <person name="Bense V."/>
            <person name="Catcheside P."/>
            <person name="Chovatia M."/>
            <person name="Cooper J."/>
            <person name="Damon W."/>
            <person name="Desjardin D."/>
            <person name="Finy P."/>
            <person name="Geml J."/>
            <person name="Haridas S."/>
            <person name="Hughes K."/>
            <person name="Justo A."/>
            <person name="Karasinski D."/>
            <person name="Kautmanova I."/>
            <person name="Kiss B."/>
            <person name="Kocsube S."/>
            <person name="Kotiranta H."/>
            <person name="LaButti K.M."/>
            <person name="Lechner B.E."/>
            <person name="Liimatainen K."/>
            <person name="Lipzen A."/>
            <person name="Lukacs Z."/>
            <person name="Mihaltcheva S."/>
            <person name="Morgado L.N."/>
            <person name="Niskanen T."/>
            <person name="Noordeloos M.E."/>
            <person name="Ohm R.A."/>
            <person name="Ortiz-Santana B."/>
            <person name="Ovrebo C."/>
            <person name="Racz N."/>
            <person name="Riley R."/>
            <person name="Savchenko A."/>
            <person name="Shiryaev A."/>
            <person name="Soop K."/>
            <person name="Spirin V."/>
            <person name="Szebenyi C."/>
            <person name="Tomsovsky M."/>
            <person name="Tulloss R.E."/>
            <person name="Uehling J."/>
            <person name="Grigoriev I.V."/>
            <person name="Vagvolgyi C."/>
            <person name="Papp T."/>
            <person name="Martin F.M."/>
            <person name="Miettinen O."/>
            <person name="Hibbett D.S."/>
            <person name="Nagy L.G."/>
        </authorList>
    </citation>
    <scope>NUCLEOTIDE SEQUENCE [LARGE SCALE GENOMIC DNA]</scope>
    <source>
        <strain evidence="2 3">FP101781</strain>
    </source>
</reference>
<dbReference type="OrthoDB" id="3254880at2759"/>
<protein>
    <submittedName>
        <fullName evidence="2">Uncharacterized protein</fullName>
    </submittedName>
</protein>
<accession>A0A4Y7THB8</accession>
<comment type="caution">
    <text evidence="2">The sequence shown here is derived from an EMBL/GenBank/DDBJ whole genome shotgun (WGS) entry which is preliminary data.</text>
</comment>
<evidence type="ECO:0000313" key="2">
    <source>
        <dbReference type="EMBL" id="TEB33566.1"/>
    </source>
</evidence>
<keyword evidence="3" id="KW-1185">Reference proteome</keyword>
<evidence type="ECO:0000256" key="1">
    <source>
        <dbReference type="SAM" id="MobiDB-lite"/>
    </source>
</evidence>
<name>A0A4Y7THB8_COPMI</name>
<dbReference type="STRING" id="71717.A0A4Y7THB8"/>
<gene>
    <name evidence="2" type="ORF">FA13DRAFT_1626811</name>
</gene>